<name>A0A8X6UN29_NEPPI</name>
<reference evidence="2" key="1">
    <citation type="submission" date="2020-08" db="EMBL/GenBank/DDBJ databases">
        <title>Multicomponent nature underlies the extraordinary mechanical properties of spider dragline silk.</title>
        <authorList>
            <person name="Kono N."/>
            <person name="Nakamura H."/>
            <person name="Mori M."/>
            <person name="Yoshida Y."/>
            <person name="Ohtoshi R."/>
            <person name="Malay A.D."/>
            <person name="Moran D.A.P."/>
            <person name="Tomita M."/>
            <person name="Numata K."/>
            <person name="Arakawa K."/>
        </authorList>
    </citation>
    <scope>NUCLEOTIDE SEQUENCE</scope>
</reference>
<evidence type="ECO:0000313" key="3">
    <source>
        <dbReference type="Proteomes" id="UP000887013"/>
    </source>
</evidence>
<evidence type="ECO:0000313" key="2">
    <source>
        <dbReference type="EMBL" id="GFU39569.1"/>
    </source>
</evidence>
<feature type="non-terminal residue" evidence="2">
    <location>
        <position position="65"/>
    </location>
</feature>
<gene>
    <name evidence="2" type="ORF">NPIL_175962</name>
</gene>
<sequence>TSALAKDNVSSAKLSGRAVYQFPFQHEQLRQSGGGGGSGGGGSGGGSKGGLGGSGSGGGGSGGSG</sequence>
<dbReference type="AlphaFoldDB" id="A0A8X6UN29"/>
<dbReference type="Proteomes" id="UP000887013">
    <property type="component" value="Unassembled WGS sequence"/>
</dbReference>
<feature type="region of interest" description="Disordered" evidence="1">
    <location>
        <begin position="23"/>
        <end position="65"/>
    </location>
</feature>
<comment type="caution">
    <text evidence="2">The sequence shown here is derived from an EMBL/GenBank/DDBJ whole genome shotgun (WGS) entry which is preliminary data.</text>
</comment>
<protein>
    <submittedName>
        <fullName evidence="2">Uncharacterized protein</fullName>
    </submittedName>
</protein>
<evidence type="ECO:0000256" key="1">
    <source>
        <dbReference type="SAM" id="MobiDB-lite"/>
    </source>
</evidence>
<keyword evidence="3" id="KW-1185">Reference proteome</keyword>
<organism evidence="2 3">
    <name type="scientific">Nephila pilipes</name>
    <name type="common">Giant wood spider</name>
    <name type="synonym">Nephila maculata</name>
    <dbReference type="NCBI Taxonomy" id="299642"/>
    <lineage>
        <taxon>Eukaryota</taxon>
        <taxon>Metazoa</taxon>
        <taxon>Ecdysozoa</taxon>
        <taxon>Arthropoda</taxon>
        <taxon>Chelicerata</taxon>
        <taxon>Arachnida</taxon>
        <taxon>Araneae</taxon>
        <taxon>Araneomorphae</taxon>
        <taxon>Entelegynae</taxon>
        <taxon>Araneoidea</taxon>
        <taxon>Nephilidae</taxon>
        <taxon>Nephila</taxon>
    </lineage>
</organism>
<feature type="compositionally biased region" description="Gly residues" evidence="1">
    <location>
        <begin position="32"/>
        <end position="65"/>
    </location>
</feature>
<accession>A0A8X6UN29</accession>
<feature type="non-terminal residue" evidence="2">
    <location>
        <position position="1"/>
    </location>
</feature>
<proteinExistence type="predicted"/>
<dbReference type="EMBL" id="BMAW01035401">
    <property type="protein sequence ID" value="GFU39569.1"/>
    <property type="molecule type" value="Genomic_DNA"/>
</dbReference>